<evidence type="ECO:0000256" key="5">
    <source>
        <dbReference type="ARBA" id="ARBA00023002"/>
    </source>
</evidence>
<dbReference type="AlphaFoldDB" id="A0A9W9SMG5"/>
<proteinExistence type="inferred from homology"/>
<protein>
    <recommendedName>
        <fullName evidence="13">Cytochrome P450</fullName>
    </recommendedName>
</protein>
<gene>
    <name evidence="11" type="ORF">N7496_002397</name>
</gene>
<evidence type="ECO:0008006" key="13">
    <source>
        <dbReference type="Google" id="ProtNLM"/>
    </source>
</evidence>
<evidence type="ECO:0000256" key="8">
    <source>
        <dbReference type="PIRSR" id="PIRSR602403-1"/>
    </source>
</evidence>
<dbReference type="SUPFAM" id="SSF48264">
    <property type="entry name" value="Cytochrome P450"/>
    <property type="match status" value="1"/>
</dbReference>
<accession>A0A9W9SMG5</accession>
<dbReference type="Gene3D" id="1.10.630.10">
    <property type="entry name" value="Cytochrome P450"/>
    <property type="match status" value="1"/>
</dbReference>
<dbReference type="GeneID" id="81434505"/>
<evidence type="ECO:0000256" key="9">
    <source>
        <dbReference type="RuleBase" id="RU000461"/>
    </source>
</evidence>
<dbReference type="GO" id="GO:0020037">
    <property type="term" value="F:heme binding"/>
    <property type="evidence" value="ECO:0007669"/>
    <property type="project" value="InterPro"/>
</dbReference>
<evidence type="ECO:0000256" key="10">
    <source>
        <dbReference type="SAM" id="Phobius"/>
    </source>
</evidence>
<sequence>MDPERLGVRDSDFVRGGLAIGIAILAIIVLFPGIGYKGGLVNNKKTFELSWSHAKRRFQSGARELITAAFNQNDGKHKDAFYMVTDNGVEMIIHPKYANEIRNDERFSISAYNEQSFHGRIPGFEMFKENIVEEQLFINAVRSRLTRSLGKLLGPISEEVTSALRQHWTDKWHRISLHSTVLPVIAQQSSRVFLGEELCHNADWLRITVNHTVSFFMAVEALRVWPKILRPLAAKFSPMCKNLRAEIEEARRIITPILENRRAQRQAHSKYAASTKPDDLIEWLEETADGRSYDAAGAQLKISVAAIHTTSDLLTQTLFNIADNPALIRDLRRETMSTVGTHGWKKATLYNMKLMDSVLKETQRLKPISIGTMVRVTLDDVTLSDGLRVPRGTKTLVSCHNMWDKGVYDNADQFDGYRFYELRKLPGQENSSQLVSTSPNHFAFGHGLHACPGRFFAAAEVKITLCHILLKYDIRLVGERPNVIEHGVAQYANAWGQIEIKRREEEIAL</sequence>
<keyword evidence="3 8" id="KW-0349">Heme</keyword>
<comment type="caution">
    <text evidence="11">The sequence shown here is derived from an EMBL/GenBank/DDBJ whole genome shotgun (WGS) entry which is preliminary data.</text>
</comment>
<keyword evidence="10" id="KW-0812">Transmembrane</keyword>
<evidence type="ECO:0000313" key="11">
    <source>
        <dbReference type="EMBL" id="KAJ5379969.1"/>
    </source>
</evidence>
<dbReference type="Proteomes" id="UP001147782">
    <property type="component" value="Unassembled WGS sequence"/>
</dbReference>
<keyword evidence="6 8" id="KW-0408">Iron</keyword>
<dbReference type="PANTHER" id="PTHR46206:SF2">
    <property type="entry name" value="CYTOCHROME P450 MONOOXYGENASE AUSG-RELATED"/>
    <property type="match status" value="1"/>
</dbReference>
<keyword evidence="10" id="KW-1133">Transmembrane helix</keyword>
<keyword evidence="4 8" id="KW-0479">Metal-binding</keyword>
<feature type="binding site" description="axial binding residue" evidence="8">
    <location>
        <position position="451"/>
    </location>
    <ligand>
        <name>heme</name>
        <dbReference type="ChEBI" id="CHEBI:30413"/>
    </ligand>
    <ligandPart>
        <name>Fe</name>
        <dbReference type="ChEBI" id="CHEBI:18248"/>
    </ligandPart>
</feature>
<dbReference type="EMBL" id="JAPZBS010000002">
    <property type="protein sequence ID" value="KAJ5379969.1"/>
    <property type="molecule type" value="Genomic_DNA"/>
</dbReference>
<evidence type="ECO:0000256" key="4">
    <source>
        <dbReference type="ARBA" id="ARBA00022723"/>
    </source>
</evidence>
<evidence type="ECO:0000313" key="12">
    <source>
        <dbReference type="Proteomes" id="UP001147782"/>
    </source>
</evidence>
<keyword evidence="10" id="KW-0472">Membrane</keyword>
<dbReference type="CDD" id="cd11041">
    <property type="entry name" value="CYP503A1-like"/>
    <property type="match status" value="1"/>
</dbReference>
<dbReference type="GO" id="GO:0043386">
    <property type="term" value="P:mycotoxin biosynthetic process"/>
    <property type="evidence" value="ECO:0007669"/>
    <property type="project" value="UniProtKB-ARBA"/>
</dbReference>
<dbReference type="RefSeq" id="XP_056557540.1">
    <property type="nucleotide sequence ID" value="XM_056695328.1"/>
</dbReference>
<dbReference type="GO" id="GO:0004497">
    <property type="term" value="F:monooxygenase activity"/>
    <property type="evidence" value="ECO:0007669"/>
    <property type="project" value="UniProtKB-KW"/>
</dbReference>
<name>A0A9W9SMG5_9EURO</name>
<dbReference type="PANTHER" id="PTHR46206">
    <property type="entry name" value="CYTOCHROME P450"/>
    <property type="match status" value="1"/>
</dbReference>
<reference evidence="11" key="1">
    <citation type="submission" date="2022-11" db="EMBL/GenBank/DDBJ databases">
        <authorList>
            <person name="Petersen C."/>
        </authorList>
    </citation>
    <scope>NUCLEOTIDE SEQUENCE</scope>
    <source>
        <strain evidence="11">IBT 29864</strain>
    </source>
</reference>
<dbReference type="PRINTS" id="PR00385">
    <property type="entry name" value="P450"/>
</dbReference>
<dbReference type="InterPro" id="IPR002403">
    <property type="entry name" value="Cyt_P450_E_grp-IV"/>
</dbReference>
<organism evidence="11 12">
    <name type="scientific">Penicillium cataractarum</name>
    <dbReference type="NCBI Taxonomy" id="2100454"/>
    <lineage>
        <taxon>Eukaryota</taxon>
        <taxon>Fungi</taxon>
        <taxon>Dikarya</taxon>
        <taxon>Ascomycota</taxon>
        <taxon>Pezizomycotina</taxon>
        <taxon>Eurotiomycetes</taxon>
        <taxon>Eurotiomycetidae</taxon>
        <taxon>Eurotiales</taxon>
        <taxon>Aspergillaceae</taxon>
        <taxon>Penicillium</taxon>
    </lineage>
</organism>
<dbReference type="GO" id="GO:0016705">
    <property type="term" value="F:oxidoreductase activity, acting on paired donors, with incorporation or reduction of molecular oxygen"/>
    <property type="evidence" value="ECO:0007669"/>
    <property type="project" value="InterPro"/>
</dbReference>
<keyword evidence="5 9" id="KW-0560">Oxidoreductase</keyword>
<dbReference type="Pfam" id="PF00067">
    <property type="entry name" value="p450"/>
    <property type="match status" value="1"/>
</dbReference>
<comment type="cofactor">
    <cofactor evidence="1 8">
        <name>heme</name>
        <dbReference type="ChEBI" id="CHEBI:30413"/>
    </cofactor>
</comment>
<keyword evidence="7 9" id="KW-0503">Monooxygenase</keyword>
<evidence type="ECO:0000256" key="3">
    <source>
        <dbReference type="ARBA" id="ARBA00022617"/>
    </source>
</evidence>
<dbReference type="PRINTS" id="PR00465">
    <property type="entry name" value="EP450IV"/>
</dbReference>
<evidence type="ECO:0000256" key="2">
    <source>
        <dbReference type="ARBA" id="ARBA00010617"/>
    </source>
</evidence>
<reference evidence="11" key="2">
    <citation type="journal article" date="2023" name="IMA Fungus">
        <title>Comparative genomic study of the Penicillium genus elucidates a diverse pangenome and 15 lateral gene transfer events.</title>
        <authorList>
            <person name="Petersen C."/>
            <person name="Sorensen T."/>
            <person name="Nielsen M.R."/>
            <person name="Sondergaard T.E."/>
            <person name="Sorensen J.L."/>
            <person name="Fitzpatrick D.A."/>
            <person name="Frisvad J.C."/>
            <person name="Nielsen K.L."/>
        </authorList>
    </citation>
    <scope>NUCLEOTIDE SEQUENCE</scope>
    <source>
        <strain evidence="11">IBT 29864</strain>
    </source>
</reference>
<dbReference type="OrthoDB" id="1844152at2759"/>
<comment type="similarity">
    <text evidence="2 9">Belongs to the cytochrome P450 family.</text>
</comment>
<dbReference type="InterPro" id="IPR036396">
    <property type="entry name" value="Cyt_P450_sf"/>
</dbReference>
<keyword evidence="12" id="KW-1185">Reference proteome</keyword>
<dbReference type="PROSITE" id="PS00086">
    <property type="entry name" value="CYTOCHROME_P450"/>
    <property type="match status" value="1"/>
</dbReference>
<dbReference type="InterPro" id="IPR017972">
    <property type="entry name" value="Cyt_P450_CS"/>
</dbReference>
<dbReference type="GO" id="GO:0005506">
    <property type="term" value="F:iron ion binding"/>
    <property type="evidence" value="ECO:0007669"/>
    <property type="project" value="InterPro"/>
</dbReference>
<evidence type="ECO:0000256" key="1">
    <source>
        <dbReference type="ARBA" id="ARBA00001971"/>
    </source>
</evidence>
<dbReference type="InterPro" id="IPR001128">
    <property type="entry name" value="Cyt_P450"/>
</dbReference>
<feature type="transmembrane region" description="Helical" evidence="10">
    <location>
        <begin position="12"/>
        <end position="36"/>
    </location>
</feature>
<evidence type="ECO:0000256" key="7">
    <source>
        <dbReference type="ARBA" id="ARBA00023033"/>
    </source>
</evidence>
<evidence type="ECO:0000256" key="6">
    <source>
        <dbReference type="ARBA" id="ARBA00023004"/>
    </source>
</evidence>